<protein>
    <submittedName>
        <fullName evidence="2">Uncharacterized protein</fullName>
    </submittedName>
</protein>
<reference evidence="2" key="1">
    <citation type="submission" date="2023-10" db="EMBL/GenBank/DDBJ databases">
        <authorList>
            <person name="Chen Y."/>
            <person name="Shah S."/>
            <person name="Dougan E. K."/>
            <person name="Thang M."/>
            <person name="Chan C."/>
        </authorList>
    </citation>
    <scope>NUCLEOTIDE SEQUENCE [LARGE SCALE GENOMIC DNA]</scope>
</reference>
<evidence type="ECO:0000313" key="2">
    <source>
        <dbReference type="EMBL" id="CAK0866291.1"/>
    </source>
</evidence>
<gene>
    <name evidence="2" type="ORF">PCOR1329_LOCUS53510</name>
</gene>
<sequence>MEFRTSRAELIKLINNGKAEMRCRGRKKEERKEALRASRRRCLEIHKKSGTKAQSEYTAMTVKRYADTHDGRTPQEDGLDTIFQLHKGEVQEVVLFALNPEGEWKVIVEDSAEVVEKEIIDDGTKNLRSSQIDAKFTAKAARAQQACQAKASMEKLLLLGNVGDDDDEVGDAPESEVSESDAVEESDGTTDSDGILGRMCASAKRQKTGAAASKAKAKSKAGSSAPAGSRQKARGGKSQPASSKGPDRRRKGSTASNASSKPPQSARKEKKGKDTEDVDAGEIAVDLDSYLERNGMAEVMAKFDSAVAHVRQEDAVLKLYDLNEKGVAESCKAFCSTLTDIQKESTKVYWKIVKRTTKPAGVEEKLDESRKLISDEMSYVKSFSFKGLSVETIDVEMADTSRANLQETHRLPACESVLYMAKALDYLQFDKVGQLMELITGDEFKCIPQATKQKMHVTLVEKVLVTMLGGVTGKSTSKDEQVMVETRTALEGMLKLSDDYFVGQEASAAARRDILHIIAMLDFSPGEEEAAGQAQQDALEAFDSFIGDDHYMGFFRTLASVSTFDVIRAHIQQSIDEKLAGTTQNSRMGMIMAILKKQATKTNALNDGEMKKLTNTIKEYAIEMHDSRDAREGENLNRALKLCVEHIENSRTQAVTAVESFGQITRGEEASEESITHAKGLAKTVLDELMVDIKAAGLGELHKECPAPVWAMLEGMAEIGASCVQATGVRIQPGIHGTS</sequence>
<feature type="compositionally biased region" description="Low complexity" evidence="1">
    <location>
        <begin position="208"/>
        <end position="229"/>
    </location>
</feature>
<organism evidence="2 3">
    <name type="scientific">Prorocentrum cordatum</name>
    <dbReference type="NCBI Taxonomy" id="2364126"/>
    <lineage>
        <taxon>Eukaryota</taxon>
        <taxon>Sar</taxon>
        <taxon>Alveolata</taxon>
        <taxon>Dinophyceae</taxon>
        <taxon>Prorocentrales</taxon>
        <taxon>Prorocentraceae</taxon>
        <taxon>Prorocentrum</taxon>
    </lineage>
</organism>
<name>A0ABN9V0U7_9DINO</name>
<feature type="compositionally biased region" description="Polar residues" evidence="1">
    <location>
        <begin position="253"/>
        <end position="263"/>
    </location>
</feature>
<evidence type="ECO:0000256" key="1">
    <source>
        <dbReference type="SAM" id="MobiDB-lite"/>
    </source>
</evidence>
<keyword evidence="3" id="KW-1185">Reference proteome</keyword>
<feature type="compositionally biased region" description="Acidic residues" evidence="1">
    <location>
        <begin position="163"/>
        <end position="190"/>
    </location>
</feature>
<feature type="region of interest" description="Disordered" evidence="1">
    <location>
        <begin position="162"/>
        <end position="279"/>
    </location>
</feature>
<evidence type="ECO:0000313" key="3">
    <source>
        <dbReference type="Proteomes" id="UP001189429"/>
    </source>
</evidence>
<dbReference type="EMBL" id="CAUYUJ010016522">
    <property type="protein sequence ID" value="CAK0866291.1"/>
    <property type="molecule type" value="Genomic_DNA"/>
</dbReference>
<comment type="caution">
    <text evidence="2">The sequence shown here is derived from an EMBL/GenBank/DDBJ whole genome shotgun (WGS) entry which is preliminary data.</text>
</comment>
<proteinExistence type="predicted"/>
<accession>A0ABN9V0U7</accession>
<dbReference type="Proteomes" id="UP001189429">
    <property type="component" value="Unassembled WGS sequence"/>
</dbReference>